<sequence>MFISNVRELMNKKKKTIREVAAETNMSVSTVHRATQDDTIGGCQLNTLAKIADALGVKTKRLYEEVEECKKEHS</sequence>
<dbReference type="EMBL" id="ADCP02000002">
    <property type="protein sequence ID" value="EPC05742.1"/>
    <property type="molecule type" value="Genomic_DNA"/>
</dbReference>
<reference evidence="2 3" key="1">
    <citation type="submission" date="2010-10" db="EMBL/GenBank/DDBJ databases">
        <authorList>
            <consortium name="The Broad Institute Genome Sequencing Platform"/>
            <person name="Ward D."/>
            <person name="Earl A."/>
            <person name="Feldgarden M."/>
            <person name="Young S.K."/>
            <person name="Gargeya S."/>
            <person name="Zeng Q."/>
            <person name="Alvarado L."/>
            <person name="Berlin A."/>
            <person name="Bochicchio J."/>
            <person name="Chapman S.B."/>
            <person name="Chen Z."/>
            <person name="Freedman E."/>
            <person name="Gellesch M."/>
            <person name="Goldberg J."/>
            <person name="Griggs A."/>
            <person name="Gujja S."/>
            <person name="Heilman E."/>
            <person name="Heiman D."/>
            <person name="Howarth C."/>
            <person name="Mehta T."/>
            <person name="Neiman D."/>
            <person name="Pearson M."/>
            <person name="Roberts A."/>
            <person name="Saif S."/>
            <person name="Shea T."/>
            <person name="Shenoy N."/>
            <person name="Sisk P."/>
            <person name="Stolte C."/>
            <person name="Sykes S."/>
            <person name="White J."/>
            <person name="Yandava C."/>
            <person name="Allen-Vercoe E."/>
            <person name="Sibley C."/>
            <person name="Ambrose C.E."/>
            <person name="Strauss J."/>
            <person name="Daigneault M."/>
            <person name="Haas B."/>
            <person name="Nusbaum C."/>
            <person name="Birren B."/>
        </authorList>
    </citation>
    <scope>NUCLEOTIDE SEQUENCE [LARGE SCALE GENOMIC DNA]</scope>
    <source>
        <strain evidence="2 3">3_1_6</strain>
    </source>
</reference>
<dbReference type="Gene3D" id="1.10.260.40">
    <property type="entry name" value="lambda repressor-like DNA-binding domains"/>
    <property type="match status" value="1"/>
</dbReference>
<feature type="domain" description="HTH cro/C1-type" evidence="1">
    <location>
        <begin position="6"/>
        <end position="62"/>
    </location>
</feature>
<organism evidence="2 3">
    <name type="scientific">Bilophila wadsworthia (strain 3_1_6)</name>
    <dbReference type="NCBI Taxonomy" id="563192"/>
    <lineage>
        <taxon>Bacteria</taxon>
        <taxon>Pseudomonadati</taxon>
        <taxon>Thermodesulfobacteriota</taxon>
        <taxon>Desulfovibrionia</taxon>
        <taxon>Desulfovibrionales</taxon>
        <taxon>Desulfovibrionaceae</taxon>
        <taxon>Bilophila</taxon>
    </lineage>
</organism>
<name>S2LB69_BILW3</name>
<dbReference type="Proteomes" id="UP000006034">
    <property type="component" value="Unassembled WGS sequence"/>
</dbReference>
<dbReference type="SMART" id="SM00530">
    <property type="entry name" value="HTH_XRE"/>
    <property type="match status" value="1"/>
</dbReference>
<dbReference type="GO" id="GO:0003677">
    <property type="term" value="F:DNA binding"/>
    <property type="evidence" value="ECO:0007669"/>
    <property type="project" value="InterPro"/>
</dbReference>
<protein>
    <recommendedName>
        <fullName evidence="1">HTH cro/C1-type domain-containing protein</fullName>
    </recommendedName>
</protein>
<comment type="caution">
    <text evidence="2">The sequence shown here is derived from an EMBL/GenBank/DDBJ whole genome shotgun (WGS) entry which is preliminary data.</text>
</comment>
<dbReference type="Pfam" id="PF13443">
    <property type="entry name" value="HTH_26"/>
    <property type="match status" value="1"/>
</dbReference>
<dbReference type="CDD" id="cd00093">
    <property type="entry name" value="HTH_XRE"/>
    <property type="match status" value="1"/>
</dbReference>
<dbReference type="PROSITE" id="PS50943">
    <property type="entry name" value="HTH_CROC1"/>
    <property type="match status" value="1"/>
</dbReference>
<evidence type="ECO:0000259" key="1">
    <source>
        <dbReference type="PROSITE" id="PS50943"/>
    </source>
</evidence>
<dbReference type="STRING" id="563192.HMPREF0179_05264"/>
<evidence type="ECO:0000313" key="3">
    <source>
        <dbReference type="Proteomes" id="UP000006034"/>
    </source>
</evidence>
<dbReference type="InterPro" id="IPR010982">
    <property type="entry name" value="Lambda_DNA-bd_dom_sf"/>
</dbReference>
<evidence type="ECO:0000313" key="2">
    <source>
        <dbReference type="EMBL" id="EPC05742.1"/>
    </source>
</evidence>
<accession>S2LB69</accession>
<reference evidence="2 3" key="2">
    <citation type="submission" date="2013-04" db="EMBL/GenBank/DDBJ databases">
        <title>The Genome Sequence of Bilophila wadsworthia 3_1_6.</title>
        <authorList>
            <consortium name="The Broad Institute Genomics Platform"/>
            <person name="Earl A."/>
            <person name="Ward D."/>
            <person name="Feldgarden M."/>
            <person name="Gevers D."/>
            <person name="Sibley C."/>
            <person name="Strauss J."/>
            <person name="Allen-Vercoe E."/>
            <person name="Walker B."/>
            <person name="Young S."/>
            <person name="Zeng Q."/>
            <person name="Gargeya S."/>
            <person name="Fitzgerald M."/>
            <person name="Haas B."/>
            <person name="Abouelleil A."/>
            <person name="Allen A.W."/>
            <person name="Alvarado L."/>
            <person name="Arachchi H.M."/>
            <person name="Berlin A.M."/>
            <person name="Chapman S.B."/>
            <person name="Gainer-Dewar J."/>
            <person name="Goldberg J."/>
            <person name="Griggs A."/>
            <person name="Gujja S."/>
            <person name="Hansen M."/>
            <person name="Howarth C."/>
            <person name="Imamovic A."/>
            <person name="Ireland A."/>
            <person name="Larimer J."/>
            <person name="McCowan C."/>
            <person name="Murphy C."/>
            <person name="Pearson M."/>
            <person name="Poon T.W."/>
            <person name="Priest M."/>
            <person name="Roberts A."/>
            <person name="Saif S."/>
            <person name="Shea T."/>
            <person name="Sisk P."/>
            <person name="Sykes S."/>
            <person name="Wortman J."/>
            <person name="Nusbaum C."/>
            <person name="Birren B."/>
        </authorList>
    </citation>
    <scope>NUCLEOTIDE SEQUENCE [LARGE SCALE GENOMIC DNA]</scope>
    <source>
        <strain evidence="2 3">3_1_6</strain>
    </source>
</reference>
<dbReference type="InterPro" id="IPR001387">
    <property type="entry name" value="Cro/C1-type_HTH"/>
</dbReference>
<dbReference type="AlphaFoldDB" id="S2LB69"/>
<dbReference type="GeneID" id="78086961"/>
<keyword evidence="3" id="KW-1185">Reference proteome</keyword>
<dbReference type="HOGENOM" id="CLU_190553_0_0_7"/>
<proteinExistence type="predicted"/>
<gene>
    <name evidence="2" type="ORF">HMPREF0179_05264</name>
</gene>
<dbReference type="RefSeq" id="WP_016360911.1">
    <property type="nucleotide sequence ID" value="NZ_KE150239.1"/>
</dbReference>
<dbReference type="SUPFAM" id="SSF47413">
    <property type="entry name" value="lambda repressor-like DNA-binding domains"/>
    <property type="match status" value="1"/>
</dbReference>